<gene>
    <name evidence="15" type="ORF">E4U82_05200</name>
</gene>
<dbReference type="Pfam" id="PF07831">
    <property type="entry name" value="PYNP_C"/>
    <property type="match status" value="1"/>
</dbReference>
<evidence type="ECO:0000256" key="1">
    <source>
        <dbReference type="ARBA" id="ARBA00001066"/>
    </source>
</evidence>
<comment type="catalytic activity">
    <reaction evidence="1">
        <text>2'-deoxyuridine + phosphate = 2-deoxy-alpha-D-ribose 1-phosphate + uracil</text>
        <dbReference type="Rhea" id="RHEA:22824"/>
        <dbReference type="ChEBI" id="CHEBI:16450"/>
        <dbReference type="ChEBI" id="CHEBI:17568"/>
        <dbReference type="ChEBI" id="CHEBI:43474"/>
        <dbReference type="ChEBI" id="CHEBI:57259"/>
        <dbReference type="EC" id="2.4.2.2"/>
    </reaction>
</comment>
<dbReference type="InterPro" id="IPR000053">
    <property type="entry name" value="Thymidine/pyrmidine_PPase"/>
</dbReference>
<dbReference type="SUPFAM" id="SSF47648">
    <property type="entry name" value="Nucleoside phosphorylase/phosphoribosyltransferase N-terminal domain"/>
    <property type="match status" value="1"/>
</dbReference>
<dbReference type="FunFam" id="3.40.1030.10:FF:000003">
    <property type="entry name" value="Pyrimidine-nucleoside phosphorylase"/>
    <property type="match status" value="1"/>
</dbReference>
<dbReference type="NCBIfam" id="NF004747">
    <property type="entry name" value="PRK06078.1"/>
    <property type="match status" value="1"/>
</dbReference>
<dbReference type="PANTHER" id="PTHR10515:SF0">
    <property type="entry name" value="THYMIDINE PHOSPHORYLASE"/>
    <property type="match status" value="1"/>
</dbReference>
<dbReference type="OrthoDB" id="9763887at2"/>
<evidence type="ECO:0000256" key="8">
    <source>
        <dbReference type="ARBA" id="ARBA00022676"/>
    </source>
</evidence>
<dbReference type="NCBIfam" id="TIGR02644">
    <property type="entry name" value="Y_phosphoryl"/>
    <property type="match status" value="1"/>
</dbReference>
<evidence type="ECO:0000256" key="13">
    <source>
        <dbReference type="ARBA" id="ARBA00048525"/>
    </source>
</evidence>
<evidence type="ECO:0000256" key="12">
    <source>
        <dbReference type="ARBA" id="ARBA00048453"/>
    </source>
</evidence>
<evidence type="ECO:0000313" key="16">
    <source>
        <dbReference type="Proteomes" id="UP000298484"/>
    </source>
</evidence>
<dbReference type="InterPro" id="IPR017459">
    <property type="entry name" value="Glycosyl_Trfase_fam3_N_dom"/>
</dbReference>
<dbReference type="InterPro" id="IPR036566">
    <property type="entry name" value="PYNP-like_C_sf"/>
</dbReference>
<dbReference type="Proteomes" id="UP000298484">
    <property type="component" value="Unassembled WGS sequence"/>
</dbReference>
<keyword evidence="8 15" id="KW-0328">Glycosyltransferase</keyword>
<dbReference type="PROSITE" id="PS00647">
    <property type="entry name" value="THYMID_PHOSPHORYLASE"/>
    <property type="match status" value="1"/>
</dbReference>
<proteinExistence type="inferred from homology"/>
<dbReference type="EMBL" id="SRHY01000004">
    <property type="protein sequence ID" value="TFJ93758.1"/>
    <property type="molecule type" value="Genomic_DNA"/>
</dbReference>
<dbReference type="AlphaFoldDB" id="A0A4Y9ACZ0"/>
<keyword evidence="16" id="KW-1185">Reference proteome</keyword>
<dbReference type="SUPFAM" id="SSF52418">
    <property type="entry name" value="Nucleoside phosphorylase/phosphoribosyltransferase catalytic domain"/>
    <property type="match status" value="1"/>
</dbReference>
<name>A0A4Y9ACZ0_9BACI</name>
<evidence type="ECO:0000256" key="4">
    <source>
        <dbReference type="ARBA" id="ARBA00006915"/>
    </source>
</evidence>
<comment type="subunit">
    <text evidence="5">Homodimer.</text>
</comment>
<comment type="caution">
    <text evidence="15">The sequence shown here is derived from an EMBL/GenBank/DDBJ whole genome shotgun (WGS) entry which is preliminary data.</text>
</comment>
<evidence type="ECO:0000256" key="5">
    <source>
        <dbReference type="ARBA" id="ARBA00011738"/>
    </source>
</evidence>
<comment type="catalytic activity">
    <reaction evidence="13">
        <text>thymidine + phosphate = 2-deoxy-alpha-D-ribose 1-phosphate + thymine</text>
        <dbReference type="Rhea" id="RHEA:16037"/>
        <dbReference type="ChEBI" id="CHEBI:17748"/>
        <dbReference type="ChEBI" id="CHEBI:17821"/>
        <dbReference type="ChEBI" id="CHEBI:43474"/>
        <dbReference type="ChEBI" id="CHEBI:57259"/>
        <dbReference type="EC" id="2.4.2.2"/>
    </reaction>
</comment>
<evidence type="ECO:0000256" key="2">
    <source>
        <dbReference type="ARBA" id="ARBA00001958"/>
    </source>
</evidence>
<dbReference type="InterPro" id="IPR018090">
    <property type="entry name" value="Pyrmidine_PPas_bac/euk"/>
</dbReference>
<dbReference type="GO" id="GO:0009032">
    <property type="term" value="F:thymidine phosphorylase activity"/>
    <property type="evidence" value="ECO:0007669"/>
    <property type="project" value="RHEA"/>
</dbReference>
<dbReference type="RefSeq" id="WP_135109013.1">
    <property type="nucleotide sequence ID" value="NZ_SRHY01000004.1"/>
</dbReference>
<comment type="similarity">
    <text evidence="4">Belongs to the thymidine/pyrimidine-nucleoside phosphorylase family.</text>
</comment>
<dbReference type="GO" id="GO:0004850">
    <property type="term" value="F:uridine phosphorylase activity"/>
    <property type="evidence" value="ECO:0007669"/>
    <property type="project" value="RHEA"/>
</dbReference>
<sequence length="434" mass="46341">MRMYDIIEKKRDGKNLTKEEIRFFINGYTNGDIPDYQTSALLMAVFFQDMTAAERAELTSAMVESGDQIDLSAISGLKVDKHSTGGVGDTTTLILAPLVASAGVPVAKMSGRGLGHTGGTIDKLEAVPGFHVEISSDEFINLVNQNKVAVVGQTGNLTPADKKLYSLRDVTATVNSIPLIASSIMSKKIASGSDAIVLDVKTGAGAFMKELDDARELAQAMVSIGNRVGRNTMAVISDMSQPLGYAVGNALEVREAIDTLQGNGPDDLTELCLELGSQMVVLANKANTLDEARKQLTDNLNTGKAIEQFKLFLESQGGDSRVIDQPDLLPQASHTFELPAEKSGTISKISADDIGNSAMMLGAGRATKESAIDLSVGLVLHKKIGDYVNHGESLLTIHANTSTIEDVKETLYQSIVISDEPVKNPPLIYENITK</sequence>
<keyword evidence="11" id="KW-0630">Potassium</keyword>
<comment type="cofactor">
    <cofactor evidence="2">
        <name>K(+)</name>
        <dbReference type="ChEBI" id="CHEBI:29103"/>
    </cofactor>
</comment>
<comment type="catalytic activity">
    <reaction evidence="12">
        <text>uridine + phosphate = alpha-D-ribose 1-phosphate + uracil</text>
        <dbReference type="Rhea" id="RHEA:24388"/>
        <dbReference type="ChEBI" id="CHEBI:16704"/>
        <dbReference type="ChEBI" id="CHEBI:17568"/>
        <dbReference type="ChEBI" id="CHEBI:43474"/>
        <dbReference type="ChEBI" id="CHEBI:57720"/>
        <dbReference type="EC" id="2.4.2.2"/>
    </reaction>
</comment>
<evidence type="ECO:0000256" key="9">
    <source>
        <dbReference type="ARBA" id="ARBA00022679"/>
    </source>
</evidence>
<dbReference type="FunFam" id="1.20.970.10:FF:000002">
    <property type="entry name" value="Pyrimidine-nucleoside phosphorylase"/>
    <property type="match status" value="1"/>
</dbReference>
<dbReference type="InterPro" id="IPR036320">
    <property type="entry name" value="Glycosyl_Trfase_fam3_N_dom_sf"/>
</dbReference>
<evidence type="ECO:0000256" key="10">
    <source>
        <dbReference type="ARBA" id="ARBA00022723"/>
    </source>
</evidence>
<dbReference type="Gene3D" id="1.20.970.10">
    <property type="entry name" value="Transferase, Pyrimidine Nucleoside Phosphorylase, Chain C"/>
    <property type="match status" value="1"/>
</dbReference>
<dbReference type="GO" id="GO:0046872">
    <property type="term" value="F:metal ion binding"/>
    <property type="evidence" value="ECO:0007669"/>
    <property type="project" value="UniProtKB-KW"/>
</dbReference>
<comment type="function">
    <text evidence="3">Catalyzes phosphorolysis of the pyrimidine nucleosides uridine, thymidine and 2'-deoxyuridine with the formation of the corresponding pyrimidine base and ribose-1-phosphate.</text>
</comment>
<dbReference type="InterPro" id="IPR000312">
    <property type="entry name" value="Glycosyl_Trfase_fam3"/>
</dbReference>
<dbReference type="Pfam" id="PF02885">
    <property type="entry name" value="Glycos_trans_3N"/>
    <property type="match status" value="1"/>
</dbReference>
<evidence type="ECO:0000259" key="14">
    <source>
        <dbReference type="SMART" id="SM00941"/>
    </source>
</evidence>
<dbReference type="GO" id="GO:0006213">
    <property type="term" value="P:pyrimidine nucleoside metabolic process"/>
    <property type="evidence" value="ECO:0007669"/>
    <property type="project" value="InterPro"/>
</dbReference>
<organism evidence="15 16">
    <name type="scientific">Lentibacillus salicampi</name>
    <dbReference type="NCBI Taxonomy" id="175306"/>
    <lineage>
        <taxon>Bacteria</taxon>
        <taxon>Bacillati</taxon>
        <taxon>Bacillota</taxon>
        <taxon>Bacilli</taxon>
        <taxon>Bacillales</taxon>
        <taxon>Bacillaceae</taxon>
        <taxon>Lentibacillus</taxon>
    </lineage>
</organism>
<dbReference type="GO" id="GO:0004645">
    <property type="term" value="F:1,4-alpha-oligoglucan phosphorylase activity"/>
    <property type="evidence" value="ECO:0007669"/>
    <property type="project" value="InterPro"/>
</dbReference>
<dbReference type="SMART" id="SM00941">
    <property type="entry name" value="PYNP_C"/>
    <property type="match status" value="1"/>
</dbReference>
<dbReference type="InterPro" id="IPR017872">
    <property type="entry name" value="Pyrmidine_PPase_CS"/>
</dbReference>
<protein>
    <recommendedName>
        <fullName evidence="7">Pyrimidine-nucleoside phosphorylase</fullName>
        <ecNumber evidence="6">2.4.2.2</ecNumber>
    </recommendedName>
</protein>
<reference evidence="15 16" key="1">
    <citation type="submission" date="2019-03" db="EMBL/GenBank/DDBJ databases">
        <title>Genome sequence of Lentibacillus salicampi ATCC BAA-719.</title>
        <authorList>
            <person name="Maclea K.S."/>
            <person name="Simoes Junior M."/>
        </authorList>
    </citation>
    <scope>NUCLEOTIDE SEQUENCE [LARGE SCALE GENOMIC DNA]</scope>
    <source>
        <strain evidence="15 16">ATCC BAA-719</strain>
    </source>
</reference>
<evidence type="ECO:0000256" key="3">
    <source>
        <dbReference type="ARBA" id="ARBA00003877"/>
    </source>
</evidence>
<keyword evidence="9 15" id="KW-0808">Transferase</keyword>
<evidence type="ECO:0000256" key="6">
    <source>
        <dbReference type="ARBA" id="ARBA00011889"/>
    </source>
</evidence>
<keyword evidence="10" id="KW-0479">Metal-binding</keyword>
<dbReference type="GO" id="GO:0005829">
    <property type="term" value="C:cytosol"/>
    <property type="evidence" value="ECO:0007669"/>
    <property type="project" value="TreeGrafter"/>
</dbReference>
<evidence type="ECO:0000313" key="15">
    <source>
        <dbReference type="EMBL" id="TFJ93758.1"/>
    </source>
</evidence>
<feature type="domain" description="Pyrimidine nucleoside phosphorylase C-terminal" evidence="14">
    <location>
        <begin position="345"/>
        <end position="418"/>
    </location>
</feature>
<dbReference type="PANTHER" id="PTHR10515">
    <property type="entry name" value="THYMIDINE PHOSPHORYLASE"/>
    <property type="match status" value="1"/>
</dbReference>
<dbReference type="Pfam" id="PF00591">
    <property type="entry name" value="Glycos_transf_3"/>
    <property type="match status" value="1"/>
</dbReference>
<dbReference type="Gene3D" id="3.90.1170.30">
    <property type="entry name" value="Pyrimidine nucleoside phosphorylase-like, C-terminal domain"/>
    <property type="match status" value="1"/>
</dbReference>
<dbReference type="PIRSF" id="PIRSF000478">
    <property type="entry name" value="TP_PyNP"/>
    <property type="match status" value="1"/>
</dbReference>
<dbReference type="Gene3D" id="3.40.1030.10">
    <property type="entry name" value="Nucleoside phosphorylase/phosphoribosyltransferase catalytic domain"/>
    <property type="match status" value="1"/>
</dbReference>
<accession>A0A4Y9ACZ0</accession>
<dbReference type="InterPro" id="IPR013102">
    <property type="entry name" value="PYNP_C"/>
</dbReference>
<dbReference type="InterPro" id="IPR035902">
    <property type="entry name" value="Nuc_phospho_transferase"/>
</dbReference>
<dbReference type="SUPFAM" id="SSF54680">
    <property type="entry name" value="Pyrimidine nucleoside phosphorylase C-terminal domain"/>
    <property type="match status" value="1"/>
</dbReference>
<dbReference type="GO" id="GO:0047847">
    <property type="term" value="F:deoxyuridine phosphorylase activity"/>
    <property type="evidence" value="ECO:0007669"/>
    <property type="project" value="RHEA"/>
</dbReference>
<dbReference type="NCBIfam" id="NF004490">
    <property type="entry name" value="PRK05820.1"/>
    <property type="match status" value="1"/>
</dbReference>
<dbReference type="EC" id="2.4.2.2" evidence="6"/>
<dbReference type="GO" id="GO:0006206">
    <property type="term" value="P:pyrimidine nucleobase metabolic process"/>
    <property type="evidence" value="ECO:0007669"/>
    <property type="project" value="InterPro"/>
</dbReference>
<evidence type="ECO:0000256" key="7">
    <source>
        <dbReference type="ARBA" id="ARBA00014680"/>
    </source>
</evidence>
<evidence type="ECO:0000256" key="11">
    <source>
        <dbReference type="ARBA" id="ARBA00022958"/>
    </source>
</evidence>